<evidence type="ECO:0000313" key="1">
    <source>
        <dbReference type="Proteomes" id="UP000046392"/>
    </source>
</evidence>
<dbReference type="AlphaFoldDB" id="A0A0N5BHV1"/>
<dbReference type="Proteomes" id="UP000046392">
    <property type="component" value="Unplaced"/>
</dbReference>
<name>A0A0N5BHV1_STREA</name>
<dbReference type="WBParaSite" id="SPAL_0000553600.1">
    <property type="protein sequence ID" value="SPAL_0000553600.1"/>
    <property type="gene ID" value="SPAL_0000553600"/>
</dbReference>
<organism evidence="1 2">
    <name type="scientific">Strongyloides papillosus</name>
    <name type="common">Intestinal threadworm</name>
    <dbReference type="NCBI Taxonomy" id="174720"/>
    <lineage>
        <taxon>Eukaryota</taxon>
        <taxon>Metazoa</taxon>
        <taxon>Ecdysozoa</taxon>
        <taxon>Nematoda</taxon>
        <taxon>Chromadorea</taxon>
        <taxon>Rhabditida</taxon>
        <taxon>Tylenchina</taxon>
        <taxon>Panagrolaimomorpha</taxon>
        <taxon>Strongyloidoidea</taxon>
        <taxon>Strongyloididae</taxon>
        <taxon>Strongyloides</taxon>
    </lineage>
</organism>
<protein>
    <submittedName>
        <fullName evidence="2">Uncharacterized protein</fullName>
    </submittedName>
</protein>
<keyword evidence="1" id="KW-1185">Reference proteome</keyword>
<reference evidence="2" key="1">
    <citation type="submission" date="2017-02" db="UniProtKB">
        <authorList>
            <consortium name="WormBaseParasite"/>
        </authorList>
    </citation>
    <scope>IDENTIFICATION</scope>
</reference>
<sequence length="220" mass="25707">MYSLVIWFIIIPFIGNTKGCKIFFLRDAYYELELIINTDIVTRTNLSVYAFVGRSYKHPPSSRIPPHERTRISYLYGVKLFDNKTSTDFFSVKGENSKFESITKRSIYSHPNCNNYTLMKEDLNNCNGPPNFVAIYSTGIKKKNQYEIKNLYIQTVLRDEKDYKGNNIGLPRHEETFDMGEVEYEGTVDTLNIFDKVNGKIKASKRREMDPVDYILMNHF</sequence>
<accession>A0A0N5BHV1</accession>
<proteinExistence type="predicted"/>
<evidence type="ECO:0000313" key="2">
    <source>
        <dbReference type="WBParaSite" id="SPAL_0000553600.1"/>
    </source>
</evidence>